<dbReference type="Gene3D" id="3.10.20.90">
    <property type="entry name" value="Phosphatidylinositol 3-kinase Catalytic Subunit, Chain A, domain 1"/>
    <property type="match status" value="1"/>
</dbReference>
<feature type="region of interest" description="Disordered" evidence="1">
    <location>
        <begin position="905"/>
        <end position="926"/>
    </location>
</feature>
<feature type="compositionally biased region" description="Basic and acidic residues" evidence="1">
    <location>
        <begin position="1045"/>
        <end position="1065"/>
    </location>
</feature>
<comment type="caution">
    <text evidence="3">The sequence shown here is derived from an EMBL/GenBank/DDBJ whole genome shotgun (WGS) entry which is preliminary data.</text>
</comment>
<feature type="region of interest" description="Disordered" evidence="1">
    <location>
        <begin position="102"/>
        <end position="147"/>
    </location>
</feature>
<feature type="compositionally biased region" description="Polar residues" evidence="1">
    <location>
        <begin position="1078"/>
        <end position="1095"/>
    </location>
</feature>
<dbReference type="Proteomes" id="UP001286313">
    <property type="component" value="Unassembled WGS sequence"/>
</dbReference>
<evidence type="ECO:0000313" key="3">
    <source>
        <dbReference type="EMBL" id="KAK3870562.1"/>
    </source>
</evidence>
<dbReference type="SUPFAM" id="SSF54277">
    <property type="entry name" value="CAD &amp; PB1 domains"/>
    <property type="match status" value="1"/>
</dbReference>
<gene>
    <name evidence="3" type="ORF">Pcinc_024217</name>
</gene>
<feature type="compositionally biased region" description="Basic and acidic residues" evidence="1">
    <location>
        <begin position="913"/>
        <end position="926"/>
    </location>
</feature>
<feature type="compositionally biased region" description="Polar residues" evidence="1">
    <location>
        <begin position="1184"/>
        <end position="1200"/>
    </location>
</feature>
<dbReference type="PANTHER" id="PTHR20930">
    <property type="entry name" value="OVARIAN CARCINOMA ANTIGEN CA125-RELATED"/>
    <property type="match status" value="1"/>
</dbReference>
<dbReference type="Pfam" id="PF16158">
    <property type="entry name" value="N_BRCA1_IG"/>
    <property type="match status" value="1"/>
</dbReference>
<sequence>MKYGIHGEFDDPPDECFGTDEANKRLIMNGNNAARGGVVGVGEPVTVGTAAAAGAGGEPVTATAGAGGVAGERMTAGGVGVVGEPVTVGGIGVVGERVTTGATMASTTSTTTTTTTTSSSTTTTSSSSSTTSTSSPTSPTPGRNSNISSKMEAVVFSIQFYGKTVGEVGLLDQDLSELDWKKFKSYIFQNLLSVNNQENICVSYNDDEGDKLPIDSEEEYREALKVAKKKAEAHDKLVLDITRQGGLPTVLSMVSSGIKRVSSSPPKEGGMSFFKASSPPKENLGFGGRGHVTERRLLPTFLSSERNDGVGKGRRGWGRTRAKEVPLVERQHLDQPPPWFTNYMVKFREEVSQETAKKVTEMLKGSDMTPPPPLPLPLPLPLPSEPRPIVTPPFHPVPTPLGPDPIDDLQIKFSRCSLLSQGACNTSKVTPSTRQASSGTSNNNVESLECGNRGKKKGRAEVVSIPLKKLGCASACDIKGRKKGKGEHNTTVTVQVKKGSDKGDTNDTGAKSKKPMTKEEERLSRKLEERLVRLGEKFSRIQEKLEEKQIKKHDKLVEKLHKQQERLERKKPASKFPEEMDRTSRTQEKVLAKMEGLRKKQSCSPEELNKLRKMVDKQHRVITAEQRQQRRNERKAGNWKAGKAKKVSIDDKAFPVDASLLHAALQELEALAEDSPSETSHLATQGYDARYIKDITFPDGSEVAPGAEFIKTWRVANSGVWTWNEKTTLCKWTQVRFRDAPAGWKLKPALKKVVCPPLEPGQESDISITFTAPSEPGWYATHWRFCQRGRLFGNQMWCAVHVVDNPDSNAVLAGSLEDPVREKRSEEEPEGLHTLQEKVPQGDDNTSDNTSGVATMVEESQEVEAREEVPASPSGEPTDQTDCEFGIVEDYYDAEDPVPHQLSQKVECSSPTKPDEETVARDQDKQSLDLMDLISFEEEAELVTSGSSTPEMIATPPGAKSVIPLKDIARESVESLREALNVKAGRSVPRRCCVDDMSESSGSLSELDSEDQAILNESDTENSDYEYYVVHIPDCFDLPESYTSEQKHDVALPTTNKEETERPESPDFLTADEDDRTTTIVASTGSPHTQQQEVPSASVCGEGDSTLTESSCATNHPQTIKIVPQSGLPVPRKVKYQIADSQETTLAADGKNSSESTQPPQDHTRATWKSGTQSLTGVVCEQPLSAQTQHKQSGSINSSRGEGAEAMAAAGESKTESGNEGEVAEGGQDAALPDELVSIIPEDLVRGVWNTARTFITRINQEMLSPSGNSPGRLDGEENEPTREDRSPPAEELNRQEESTQSIAAAPECDREMPLLPPPLQQLADMGFTNHEVNQRLLTKYNNDVACAVAELIVLNCQ</sequence>
<dbReference type="CDD" id="cd14947">
    <property type="entry name" value="NBR1_like"/>
    <property type="match status" value="1"/>
</dbReference>
<dbReference type="InterPro" id="IPR013783">
    <property type="entry name" value="Ig-like_fold"/>
</dbReference>
<proteinExistence type="predicted"/>
<name>A0AAE1KDW3_PETCI</name>
<accession>A0AAE1KDW3</accession>
<feature type="compositionally biased region" description="Polar residues" evidence="1">
    <location>
        <begin position="843"/>
        <end position="853"/>
    </location>
</feature>
<evidence type="ECO:0000256" key="1">
    <source>
        <dbReference type="SAM" id="MobiDB-lite"/>
    </source>
</evidence>
<feature type="region of interest" description="Disordered" evidence="1">
    <location>
        <begin position="498"/>
        <end position="522"/>
    </location>
</feature>
<feature type="domain" description="Nbr1 FW" evidence="2">
    <location>
        <begin position="696"/>
        <end position="802"/>
    </location>
</feature>
<feature type="compositionally biased region" description="Low complexity" evidence="1">
    <location>
        <begin position="102"/>
        <end position="141"/>
    </location>
</feature>
<organism evidence="3 4">
    <name type="scientific">Petrolisthes cinctipes</name>
    <name type="common">Flat porcelain crab</name>
    <dbReference type="NCBI Taxonomy" id="88211"/>
    <lineage>
        <taxon>Eukaryota</taxon>
        <taxon>Metazoa</taxon>
        <taxon>Ecdysozoa</taxon>
        <taxon>Arthropoda</taxon>
        <taxon>Crustacea</taxon>
        <taxon>Multicrustacea</taxon>
        <taxon>Malacostraca</taxon>
        <taxon>Eumalacostraca</taxon>
        <taxon>Eucarida</taxon>
        <taxon>Decapoda</taxon>
        <taxon>Pleocyemata</taxon>
        <taxon>Anomura</taxon>
        <taxon>Galatheoidea</taxon>
        <taxon>Porcellanidae</taxon>
        <taxon>Petrolisthes</taxon>
    </lineage>
</organism>
<dbReference type="SUPFAM" id="SSF46934">
    <property type="entry name" value="UBA-like"/>
    <property type="match status" value="1"/>
</dbReference>
<dbReference type="Gene3D" id="2.60.40.10">
    <property type="entry name" value="Immunoglobulins"/>
    <property type="match status" value="1"/>
</dbReference>
<keyword evidence="4" id="KW-1185">Reference proteome</keyword>
<feature type="region of interest" description="Disordered" evidence="1">
    <location>
        <begin position="562"/>
        <end position="585"/>
    </location>
</feature>
<feature type="region of interest" description="Disordered" evidence="1">
    <location>
        <begin position="1184"/>
        <end position="1230"/>
    </location>
</feature>
<dbReference type="PANTHER" id="PTHR20930:SF0">
    <property type="entry name" value="PROTEIN ILRUN"/>
    <property type="match status" value="1"/>
</dbReference>
<feature type="compositionally biased region" description="Basic and acidic residues" evidence="1">
    <location>
        <begin position="1274"/>
        <end position="1298"/>
    </location>
</feature>
<feature type="region of interest" description="Disordered" evidence="1">
    <location>
        <begin position="424"/>
        <end position="458"/>
    </location>
</feature>
<dbReference type="InterPro" id="IPR009060">
    <property type="entry name" value="UBA-like_sf"/>
</dbReference>
<feature type="compositionally biased region" description="Polar residues" evidence="1">
    <location>
        <begin position="424"/>
        <end position="446"/>
    </location>
</feature>
<feature type="region of interest" description="Disordered" evidence="1">
    <location>
        <begin position="1262"/>
        <end position="1301"/>
    </location>
</feature>
<dbReference type="InterPro" id="IPR032350">
    <property type="entry name" value="Nbr1_FW"/>
</dbReference>
<protein>
    <recommendedName>
        <fullName evidence="2">Nbr1 FW domain-containing protein</fullName>
    </recommendedName>
</protein>
<feature type="region of interest" description="Disordered" evidence="1">
    <location>
        <begin position="1044"/>
        <end position="1113"/>
    </location>
</feature>
<evidence type="ECO:0000313" key="4">
    <source>
        <dbReference type="Proteomes" id="UP001286313"/>
    </source>
</evidence>
<feature type="region of interest" description="Disordered" evidence="1">
    <location>
        <begin position="1145"/>
        <end position="1168"/>
    </location>
</feature>
<feature type="region of interest" description="Disordered" evidence="1">
    <location>
        <begin position="816"/>
        <end position="882"/>
    </location>
</feature>
<reference evidence="3" key="1">
    <citation type="submission" date="2023-10" db="EMBL/GenBank/DDBJ databases">
        <title>Genome assemblies of two species of porcelain crab, Petrolisthes cinctipes and Petrolisthes manimaculis (Anomura: Porcellanidae).</title>
        <authorList>
            <person name="Angst P."/>
        </authorList>
    </citation>
    <scope>NUCLEOTIDE SEQUENCE</scope>
    <source>
        <strain evidence="3">PB745_01</strain>
        <tissue evidence="3">Gill</tissue>
    </source>
</reference>
<evidence type="ECO:0000259" key="2">
    <source>
        <dbReference type="Pfam" id="PF16158"/>
    </source>
</evidence>
<dbReference type="Gene3D" id="1.10.8.10">
    <property type="entry name" value="DNA helicase RuvA subunit, C-terminal domain"/>
    <property type="match status" value="1"/>
</dbReference>
<dbReference type="EMBL" id="JAWQEG010002646">
    <property type="protein sequence ID" value="KAK3870562.1"/>
    <property type="molecule type" value="Genomic_DNA"/>
</dbReference>